<dbReference type="EMBL" id="SFBL01000075">
    <property type="protein sequence ID" value="TRU26829.1"/>
    <property type="molecule type" value="Genomic_DNA"/>
</dbReference>
<dbReference type="Proteomes" id="UP000319313">
    <property type="component" value="Unassembled WGS sequence"/>
</dbReference>
<comment type="caution">
    <text evidence="1">The sequence shown here is derived from an EMBL/GenBank/DDBJ whole genome shotgun (WGS) entry which is preliminary data.</text>
</comment>
<name>A0A552DX60_MICAE</name>
<organism evidence="1 2">
    <name type="scientific">Microcystis aeruginosa Ma_SC_T_19800800_S464</name>
    <dbReference type="NCBI Taxonomy" id="2486257"/>
    <lineage>
        <taxon>Bacteria</taxon>
        <taxon>Bacillati</taxon>
        <taxon>Cyanobacteriota</taxon>
        <taxon>Cyanophyceae</taxon>
        <taxon>Oscillatoriophycideae</taxon>
        <taxon>Chroococcales</taxon>
        <taxon>Microcystaceae</taxon>
        <taxon>Microcystis</taxon>
    </lineage>
</organism>
<evidence type="ECO:0000313" key="2">
    <source>
        <dbReference type="Proteomes" id="UP000319313"/>
    </source>
</evidence>
<proteinExistence type="predicted"/>
<sequence length="70" mass="7862">MKIKYDPEVDVIRITLKDVEIDESDEETPGIILDFDSNRNVVGIEILQASKRIDNPQAIEYMIAQAAIAS</sequence>
<reference evidence="1 2" key="1">
    <citation type="submission" date="2019-01" db="EMBL/GenBank/DDBJ databases">
        <title>Coherence of Microcystis species and biogeography revealed through population genomics.</title>
        <authorList>
            <person name="Perez-Carrascal O.M."/>
            <person name="Terrat Y."/>
            <person name="Giani A."/>
            <person name="Fortin N."/>
            <person name="Tromas N."/>
            <person name="Shapiro B.J."/>
        </authorList>
    </citation>
    <scope>NUCLEOTIDE SEQUENCE [LARGE SCALE GENOMIC DNA]</scope>
    <source>
        <strain evidence="1">Ma_SC_T_19800800_S464</strain>
    </source>
</reference>
<dbReference type="Pfam" id="PF10049">
    <property type="entry name" value="DUF2283"/>
    <property type="match status" value="1"/>
</dbReference>
<protein>
    <submittedName>
        <fullName evidence="1">DUF2283 domain-containing protein</fullName>
    </submittedName>
</protein>
<accession>A0A552DX60</accession>
<dbReference type="AlphaFoldDB" id="A0A552DX60"/>
<evidence type="ECO:0000313" key="1">
    <source>
        <dbReference type="EMBL" id="TRU26829.1"/>
    </source>
</evidence>
<dbReference type="PANTHER" id="PTHR37029:SF1">
    <property type="entry name" value="SSR1768 PROTEIN"/>
    <property type="match status" value="1"/>
</dbReference>
<dbReference type="PANTHER" id="PTHR37029">
    <property type="entry name" value="SSR1768 PROTEIN"/>
    <property type="match status" value="1"/>
</dbReference>
<gene>
    <name evidence="1" type="ORF">EWV81_09025</name>
</gene>
<dbReference type="InterPro" id="IPR019270">
    <property type="entry name" value="DUF2283"/>
</dbReference>